<name>A0A7X6GV71_9RHOB</name>
<feature type="transmembrane region" description="Helical" evidence="1">
    <location>
        <begin position="139"/>
        <end position="159"/>
    </location>
</feature>
<evidence type="ECO:0000313" key="2">
    <source>
        <dbReference type="EMBL" id="NKX42996.1"/>
    </source>
</evidence>
<evidence type="ECO:0000313" key="3">
    <source>
        <dbReference type="Proteomes" id="UP000526408"/>
    </source>
</evidence>
<reference evidence="2 3" key="1">
    <citation type="submission" date="2020-04" db="EMBL/GenBank/DDBJ databases">
        <authorList>
            <person name="Yoon J."/>
        </authorList>
    </citation>
    <scope>NUCLEOTIDE SEQUENCE [LARGE SCALE GENOMIC DNA]</scope>
    <source>
        <strain evidence="2 3">KMU-115</strain>
    </source>
</reference>
<keyword evidence="1" id="KW-0472">Membrane</keyword>
<organism evidence="2 3">
    <name type="scientific">Roseicyclus persicicus</name>
    <dbReference type="NCBI Taxonomy" id="2650661"/>
    <lineage>
        <taxon>Bacteria</taxon>
        <taxon>Pseudomonadati</taxon>
        <taxon>Pseudomonadota</taxon>
        <taxon>Alphaproteobacteria</taxon>
        <taxon>Rhodobacterales</taxon>
        <taxon>Roseobacteraceae</taxon>
        <taxon>Roseicyclus</taxon>
    </lineage>
</organism>
<comment type="caution">
    <text evidence="2">The sequence shown here is derived from an EMBL/GenBank/DDBJ whole genome shotgun (WGS) entry which is preliminary data.</text>
</comment>
<keyword evidence="1" id="KW-0812">Transmembrane</keyword>
<dbReference type="AlphaFoldDB" id="A0A7X6GV71"/>
<gene>
    <name evidence="2" type="ORF">HCU73_00205</name>
</gene>
<sequence length="205" mass="22241">MFPALSRPARRTALLIALLAAVSVGAQFLHLKAVRAEPPLATALEMARYFTILTHLLVAVTFGVISRPIRGGVSGAWLAALTLSMVMVGLVYHLLLSHLIDFTGLGWWADHGLHTAGPLAIAFWWLVHAPKRRLEYPDLPIFALWPAVYCAYVLARGSVDGVYPYPFLDLTTLGREAVAVNLAGLFVLVLLGGVGMISIGRFADR</sequence>
<dbReference type="Proteomes" id="UP000526408">
    <property type="component" value="Unassembled WGS sequence"/>
</dbReference>
<feature type="transmembrane region" description="Helical" evidence="1">
    <location>
        <begin position="107"/>
        <end position="127"/>
    </location>
</feature>
<protein>
    <submittedName>
        <fullName evidence="2">Pr6Pr family membrane protein</fullName>
    </submittedName>
</protein>
<proteinExistence type="predicted"/>
<feature type="transmembrane region" description="Helical" evidence="1">
    <location>
        <begin position="46"/>
        <end position="65"/>
    </location>
</feature>
<feature type="transmembrane region" description="Helical" evidence="1">
    <location>
        <begin position="179"/>
        <end position="199"/>
    </location>
</feature>
<accession>A0A7X6GV71</accession>
<keyword evidence="1" id="KW-1133">Transmembrane helix</keyword>
<dbReference type="InterPro" id="IPR049713">
    <property type="entry name" value="Pr6Pr-like"/>
</dbReference>
<evidence type="ECO:0000256" key="1">
    <source>
        <dbReference type="SAM" id="Phobius"/>
    </source>
</evidence>
<dbReference type="EMBL" id="JAAZQQ010000001">
    <property type="protein sequence ID" value="NKX42996.1"/>
    <property type="molecule type" value="Genomic_DNA"/>
</dbReference>
<dbReference type="NCBIfam" id="NF038065">
    <property type="entry name" value="Pr6Pr"/>
    <property type="match status" value="1"/>
</dbReference>
<keyword evidence="3" id="KW-1185">Reference proteome</keyword>
<dbReference type="RefSeq" id="WP_168621400.1">
    <property type="nucleotide sequence ID" value="NZ_JAAZQQ010000001.1"/>
</dbReference>
<feature type="transmembrane region" description="Helical" evidence="1">
    <location>
        <begin position="77"/>
        <end position="95"/>
    </location>
</feature>